<keyword evidence="6" id="KW-0833">Ubl conjugation pathway</keyword>
<comment type="function">
    <text evidence="6">E1-like activating enzyme involved in the 2 ubiquitin-like systems required for autophagy.</text>
</comment>
<dbReference type="GO" id="GO:0019778">
    <property type="term" value="F:Atg12 activating enzyme activity"/>
    <property type="evidence" value="ECO:0007669"/>
    <property type="project" value="TreeGrafter"/>
</dbReference>
<dbReference type="GO" id="GO:0032446">
    <property type="term" value="P:protein modification by small protein conjugation"/>
    <property type="evidence" value="ECO:0007669"/>
    <property type="project" value="TreeGrafter"/>
</dbReference>
<dbReference type="GO" id="GO:0000045">
    <property type="term" value="P:autophagosome assembly"/>
    <property type="evidence" value="ECO:0007669"/>
    <property type="project" value="TreeGrafter"/>
</dbReference>
<dbReference type="Gene3D" id="3.40.140.70">
    <property type="entry name" value="Ubiquitin-like modifier-activating enzyme ATG7 N-terminal domain"/>
    <property type="match status" value="1"/>
</dbReference>
<dbReference type="NCBIfam" id="TIGR01381">
    <property type="entry name" value="E1_like_apg7"/>
    <property type="match status" value="1"/>
</dbReference>
<evidence type="ECO:0000256" key="4">
    <source>
        <dbReference type="ARBA" id="ARBA00022927"/>
    </source>
</evidence>
<dbReference type="AlphaFoldDB" id="A0AAD9NDU8"/>
<accession>A0AAD9NDU8</accession>
<dbReference type="InterPro" id="IPR006285">
    <property type="entry name" value="Atg7"/>
</dbReference>
<keyword evidence="4 6" id="KW-0653">Protein transport</keyword>
<dbReference type="GO" id="GO:0006995">
    <property type="term" value="P:cellular response to nitrogen starvation"/>
    <property type="evidence" value="ECO:0007669"/>
    <property type="project" value="TreeGrafter"/>
</dbReference>
<protein>
    <recommendedName>
        <fullName evidence="2 6">Ubiquitin-like modifier-activating enzyme ATG7</fullName>
    </recommendedName>
    <alternativeName>
        <fullName evidence="6">Autophagy-related protein 7</fullName>
    </alternativeName>
</protein>
<proteinExistence type="inferred from homology"/>
<dbReference type="Pfam" id="PF00899">
    <property type="entry name" value="ThiF"/>
    <property type="match status" value="1"/>
</dbReference>
<evidence type="ECO:0000259" key="8">
    <source>
        <dbReference type="Pfam" id="PF16420"/>
    </source>
</evidence>
<dbReference type="Pfam" id="PF16420">
    <property type="entry name" value="ATG7_N"/>
    <property type="match status" value="1"/>
</dbReference>
<evidence type="ECO:0000256" key="1">
    <source>
        <dbReference type="ARBA" id="ARBA00010931"/>
    </source>
</evidence>
<comment type="similarity">
    <text evidence="1 6">Belongs to the ATG7 family.</text>
</comment>
<evidence type="ECO:0000256" key="3">
    <source>
        <dbReference type="ARBA" id="ARBA00022448"/>
    </source>
</evidence>
<evidence type="ECO:0000256" key="5">
    <source>
        <dbReference type="ARBA" id="ARBA00023006"/>
    </source>
</evidence>
<evidence type="ECO:0000313" key="9">
    <source>
        <dbReference type="EMBL" id="KAK2163569.1"/>
    </source>
</evidence>
<evidence type="ECO:0000256" key="6">
    <source>
        <dbReference type="RuleBase" id="RU366022"/>
    </source>
</evidence>
<organism evidence="9 10">
    <name type="scientific">Paralvinella palmiformis</name>
    <dbReference type="NCBI Taxonomy" id="53620"/>
    <lineage>
        <taxon>Eukaryota</taxon>
        <taxon>Metazoa</taxon>
        <taxon>Spiralia</taxon>
        <taxon>Lophotrochozoa</taxon>
        <taxon>Annelida</taxon>
        <taxon>Polychaeta</taxon>
        <taxon>Sedentaria</taxon>
        <taxon>Canalipalpata</taxon>
        <taxon>Terebellida</taxon>
        <taxon>Terebelliformia</taxon>
        <taxon>Alvinellidae</taxon>
        <taxon>Paralvinella</taxon>
    </lineage>
</organism>
<dbReference type="GO" id="GO:0034727">
    <property type="term" value="P:piecemeal microautophagy of the nucleus"/>
    <property type="evidence" value="ECO:0007669"/>
    <property type="project" value="TreeGrafter"/>
</dbReference>
<evidence type="ECO:0000259" key="7">
    <source>
        <dbReference type="Pfam" id="PF00899"/>
    </source>
</evidence>
<dbReference type="EMBL" id="JAODUP010000077">
    <property type="protein sequence ID" value="KAK2163569.1"/>
    <property type="molecule type" value="Genomic_DNA"/>
</dbReference>
<dbReference type="FunFam" id="3.40.140.70:FF:000001">
    <property type="entry name" value="Ubiquitin-like modifier-activating enzyme atg7"/>
    <property type="match status" value="1"/>
</dbReference>
<dbReference type="Proteomes" id="UP001208570">
    <property type="component" value="Unassembled WGS sequence"/>
</dbReference>
<evidence type="ECO:0000313" key="10">
    <source>
        <dbReference type="Proteomes" id="UP001208570"/>
    </source>
</evidence>
<dbReference type="InterPro" id="IPR042522">
    <property type="entry name" value="Atg7_N_1"/>
</dbReference>
<dbReference type="InterPro" id="IPR032197">
    <property type="entry name" value="Atg7_N"/>
</dbReference>
<feature type="domain" description="Ubiquitin-like modifier-activating enzyme Atg7 N-terminal" evidence="8">
    <location>
        <begin position="9"/>
        <end position="317"/>
    </location>
</feature>
<dbReference type="InterPro" id="IPR035985">
    <property type="entry name" value="Ubiquitin-activating_enz"/>
</dbReference>
<feature type="domain" description="THIF-type NAD/FAD binding fold" evidence="7">
    <location>
        <begin position="334"/>
        <end position="557"/>
    </location>
</feature>
<dbReference type="Gene3D" id="3.40.50.720">
    <property type="entry name" value="NAD(P)-binding Rossmann-like Domain"/>
    <property type="match status" value="1"/>
</dbReference>
<evidence type="ECO:0000256" key="2">
    <source>
        <dbReference type="ARBA" id="ARBA00017647"/>
    </source>
</evidence>
<gene>
    <name evidence="9" type="ORF">LSH36_77g03008</name>
</gene>
<keyword evidence="10" id="KW-1185">Reference proteome</keyword>
<sequence length="668" mass="74638">MNTSVKSQLQFVPYNSALDPGFWHQLSQKKLDVYGLDEELKAITGFYTNGDADSLPSRVNLDFTAFNKNASIPPRCYCCNGFIKNTNTVDGFKSCDKKQLLQQQADQIWSDITSGKAIEDPSLLSKLLLLTFADLKKYHYYYWFAFPALCYPCHVDTITTPSQIDEVFTEKQIAGLLASFDEVCLPKQIGYFLVSEDVDDTLRVLHLSQFDQLHNSGKKIMLGFCDPCTLKTNPGWPLRNFLALAANQWSSKLGDEITVICLRDRFKDGKRNVSHSILLKLRFVDAQSVTECPKCVGWEKNERQKLGPRMVNLSANMDPIRLAESAVDLNLKLMRWRLLPELNLEKISTTRCLLLGAGTLGCNVARCLLGWGVRTVTLVDNATISYSNPVRQSLFVFEDSLHGGKPKAETAAAALCKIFPGVKARGICLSIAMPGHSVSDSIKDQVQKDVRQLESLIDDHDVIFLLMDTRESRWLPTVIGAAKQKIVISAALGFDTYLVVRHGVKKRQLTDSSSTDTSIPSVIPGDKLGCYFCNDVVAPGDCAKSRTSNVVDIVNGYAAADTSAKDEHLTKDFSAPLGLVPHQANSWFLVKISQSDAIKFSIRQMYSMLTAPRKEQFTIIEAYEKDGFDFLLSAFNKPKYLEDLTGLTKLHEETMDEEIWGFTDDEDD</sequence>
<keyword evidence="3 6" id="KW-0813">Transport</keyword>
<dbReference type="InterPro" id="IPR042523">
    <property type="entry name" value="Atg7_N_2"/>
</dbReference>
<dbReference type="GO" id="GO:0019779">
    <property type="term" value="F:Atg8 activating enzyme activity"/>
    <property type="evidence" value="ECO:0007669"/>
    <property type="project" value="TreeGrafter"/>
</dbReference>
<dbReference type="PANTHER" id="PTHR10953:SF3">
    <property type="entry name" value="UBIQUITIN-LIKE MODIFIER-ACTIVATING ENZYME ATG7"/>
    <property type="match status" value="1"/>
</dbReference>
<dbReference type="PANTHER" id="PTHR10953">
    <property type="entry name" value="UBIQUITIN-ACTIVATING ENZYME E1"/>
    <property type="match status" value="1"/>
</dbReference>
<dbReference type="InterPro" id="IPR045886">
    <property type="entry name" value="ThiF/MoeB/HesA"/>
</dbReference>
<dbReference type="GO" id="GO:0000407">
    <property type="term" value="C:phagophore assembly site"/>
    <property type="evidence" value="ECO:0007669"/>
    <property type="project" value="UniProtKB-SubCell"/>
</dbReference>
<comment type="subcellular location">
    <subcellularLocation>
        <location evidence="6">Cytoplasm</location>
    </subcellularLocation>
    <subcellularLocation>
        <location evidence="6">Preautophagosomal structure</location>
    </subcellularLocation>
</comment>
<dbReference type="GO" id="GO:0000422">
    <property type="term" value="P:autophagy of mitochondrion"/>
    <property type="evidence" value="ECO:0007669"/>
    <property type="project" value="TreeGrafter"/>
</dbReference>
<comment type="subunit">
    <text evidence="6">Homodimer.</text>
</comment>
<dbReference type="InterPro" id="IPR000594">
    <property type="entry name" value="ThiF_NAD_FAD-bd"/>
</dbReference>
<comment type="caution">
    <text evidence="9">The sequence shown here is derived from an EMBL/GenBank/DDBJ whole genome shotgun (WGS) entry which is preliminary data.</text>
</comment>
<dbReference type="Gene3D" id="3.40.140.100">
    <property type="entry name" value="Ubiquitin-like modifier-activating enzyme ATG7 C-terminal domain"/>
    <property type="match status" value="1"/>
</dbReference>
<reference evidence="9" key="1">
    <citation type="journal article" date="2023" name="Mol. Biol. Evol.">
        <title>Third-Generation Sequencing Reveals the Adaptive Role of the Epigenome in Three Deep-Sea Polychaetes.</title>
        <authorList>
            <person name="Perez M."/>
            <person name="Aroh O."/>
            <person name="Sun Y."/>
            <person name="Lan Y."/>
            <person name="Juniper S.K."/>
            <person name="Young C.R."/>
            <person name="Angers B."/>
            <person name="Qian P.Y."/>
        </authorList>
    </citation>
    <scope>NUCLEOTIDE SEQUENCE</scope>
    <source>
        <strain evidence="9">P08H-3</strain>
    </source>
</reference>
<keyword evidence="6" id="KW-0963">Cytoplasm</keyword>
<keyword evidence="5 6" id="KW-0072">Autophagy</keyword>
<name>A0AAD9NDU8_9ANNE</name>
<dbReference type="SUPFAM" id="SSF69572">
    <property type="entry name" value="Activating enzymes of the ubiquitin-like proteins"/>
    <property type="match status" value="1"/>
</dbReference>
<dbReference type="GO" id="GO:0015031">
    <property type="term" value="P:protein transport"/>
    <property type="evidence" value="ECO:0007669"/>
    <property type="project" value="UniProtKB-UniRule"/>
</dbReference>